<dbReference type="SUPFAM" id="SSF52540">
    <property type="entry name" value="P-loop containing nucleoside triphosphate hydrolases"/>
    <property type="match status" value="1"/>
</dbReference>
<accession>A0A847SG85</accession>
<dbReference type="GO" id="GO:0005524">
    <property type="term" value="F:ATP binding"/>
    <property type="evidence" value="ECO:0007669"/>
    <property type="project" value="UniProtKB-KW"/>
</dbReference>
<evidence type="ECO:0000259" key="1">
    <source>
        <dbReference type="Pfam" id="PF13304"/>
    </source>
</evidence>
<dbReference type="InterPro" id="IPR003959">
    <property type="entry name" value="ATPase_AAA_core"/>
</dbReference>
<dbReference type="EMBL" id="JABAHZ010000001">
    <property type="protein sequence ID" value="NLR78015.1"/>
    <property type="molecule type" value="Genomic_DNA"/>
</dbReference>
<dbReference type="PANTHER" id="PTHR40396">
    <property type="entry name" value="ATPASE-LIKE PROTEIN"/>
    <property type="match status" value="1"/>
</dbReference>
<keyword evidence="2" id="KW-0067">ATP-binding</keyword>
<gene>
    <name evidence="2" type="ORF">HGH91_05230</name>
</gene>
<dbReference type="Gene3D" id="3.40.50.300">
    <property type="entry name" value="P-loop containing nucleotide triphosphate hydrolases"/>
    <property type="match status" value="1"/>
</dbReference>
<feature type="domain" description="ATPase AAA-type core" evidence="1">
    <location>
        <begin position="45"/>
        <end position="379"/>
    </location>
</feature>
<dbReference type="GO" id="GO:0016887">
    <property type="term" value="F:ATP hydrolysis activity"/>
    <property type="evidence" value="ECO:0007669"/>
    <property type="project" value="InterPro"/>
</dbReference>
<dbReference type="RefSeq" id="WP_168737370.1">
    <property type="nucleotide sequence ID" value="NZ_JABAHZ010000001.1"/>
</dbReference>
<keyword evidence="2" id="KW-0547">Nucleotide-binding</keyword>
<dbReference type="PANTHER" id="PTHR40396:SF1">
    <property type="entry name" value="ATPASE AAA-TYPE CORE DOMAIN-CONTAINING PROTEIN"/>
    <property type="match status" value="1"/>
</dbReference>
<reference evidence="2 3" key="1">
    <citation type="submission" date="2020-04" db="EMBL/GenBank/DDBJ databases">
        <authorList>
            <person name="Yin C."/>
        </authorList>
    </citation>
    <scope>NUCLEOTIDE SEQUENCE [LARGE SCALE GENOMIC DNA]</scope>
    <source>
        <strain evidence="2 3">Ak56</strain>
    </source>
</reference>
<dbReference type="Proteomes" id="UP000552864">
    <property type="component" value="Unassembled WGS sequence"/>
</dbReference>
<name>A0A847SG85_9BACT</name>
<proteinExistence type="predicted"/>
<evidence type="ECO:0000313" key="3">
    <source>
        <dbReference type="Proteomes" id="UP000552864"/>
    </source>
</evidence>
<dbReference type="Pfam" id="PF13304">
    <property type="entry name" value="AAA_21"/>
    <property type="match status" value="1"/>
</dbReference>
<comment type="caution">
    <text evidence="2">The sequence shown here is derived from an EMBL/GenBank/DDBJ whole genome shotgun (WGS) entry which is preliminary data.</text>
</comment>
<dbReference type="AlphaFoldDB" id="A0A847SG85"/>
<sequence>MLIRFVAENILSFHQETEFNMLTGEVRRLPEHVHKLTNLDLLKSAVIYGANGAGKSNLIMAIGLLSQIVKEGDIRVIDSDLKFKLADTKGKPSSLEIEFVVGRKGYAYGISISNEEIVEEWLYRLYYGKKADELIFERKRQKKGKTSLKLHPKYIKTGKDELLVKIYEEDVLEHNVPFIFLVKDKKYKEISEAFQWFETNLLIIFPNTKYAGLVEHFTKDHEFKEFTNSTMHGFHTGIHEIDIQTIDFDQFFGEDNLSEKERVLNRIKGGDREAVGDYKNAIALIENGKPVVKKAITYHIDNKGEKVKFELFNESDGTLRLIDFIPAIFLLNKFPITILIDEIDQSIHASLLKEFISKIQKVGIKGQLIFTTHESNLLDLDLFRQDEIWFAEKNDEGASQFYPLSDYDVRPDLDIRKGYLSGRFGAIPFLGNLRDLNWEQYAKEY</sequence>
<evidence type="ECO:0000313" key="2">
    <source>
        <dbReference type="EMBL" id="NLR78015.1"/>
    </source>
</evidence>
<keyword evidence="3" id="KW-1185">Reference proteome</keyword>
<organism evidence="2 3">
    <name type="scientific">Chitinophaga eiseniae</name>
    <dbReference type="NCBI Taxonomy" id="634771"/>
    <lineage>
        <taxon>Bacteria</taxon>
        <taxon>Pseudomonadati</taxon>
        <taxon>Bacteroidota</taxon>
        <taxon>Chitinophagia</taxon>
        <taxon>Chitinophagales</taxon>
        <taxon>Chitinophagaceae</taxon>
        <taxon>Chitinophaga</taxon>
    </lineage>
</organism>
<dbReference type="InterPro" id="IPR027417">
    <property type="entry name" value="P-loop_NTPase"/>
</dbReference>
<protein>
    <submittedName>
        <fullName evidence="2">ATP-binding protein</fullName>
    </submittedName>
</protein>